<dbReference type="GO" id="GO:0009903">
    <property type="term" value="P:chloroplast avoidance movement"/>
    <property type="evidence" value="ECO:0000318"/>
    <property type="project" value="GO_Central"/>
</dbReference>
<reference evidence="6" key="2">
    <citation type="submission" date="2025-08" db="UniProtKB">
        <authorList>
            <consortium name="RefSeq"/>
        </authorList>
    </citation>
    <scope>IDENTIFICATION</scope>
    <source>
        <tissue evidence="6">Leaf</tissue>
    </source>
</reference>
<dbReference type="Proteomes" id="UP000813463">
    <property type="component" value="Chromosome 5"/>
</dbReference>
<dbReference type="PANTHER" id="PTHR32054">
    <property type="entry name" value="HEAVY CHAIN, PUTATIVE, EXPRESSED-RELATED-RELATED"/>
    <property type="match status" value="1"/>
</dbReference>
<dbReference type="AlphaFoldDB" id="A0A9R0JSA4"/>
<name>A0A9R0JSA4_SPIOL</name>
<dbReference type="KEGG" id="soe:110785128"/>
<dbReference type="RefSeq" id="XP_021845261.2">
    <property type="nucleotide sequence ID" value="XM_021989569.2"/>
</dbReference>
<dbReference type="Gene3D" id="1.10.287.1490">
    <property type="match status" value="1"/>
</dbReference>
<comment type="similarity">
    <text evidence="1">Belongs to the WEB family.</text>
</comment>
<evidence type="ECO:0000256" key="3">
    <source>
        <dbReference type="SAM" id="Coils"/>
    </source>
</evidence>
<evidence type="ECO:0000313" key="5">
    <source>
        <dbReference type="Proteomes" id="UP000813463"/>
    </source>
</evidence>
<accession>A0A9R0JSA4</accession>
<evidence type="ECO:0000256" key="1">
    <source>
        <dbReference type="ARBA" id="ARBA00005485"/>
    </source>
</evidence>
<evidence type="ECO:0000313" key="6">
    <source>
        <dbReference type="RefSeq" id="XP_021845261.2"/>
    </source>
</evidence>
<gene>
    <name evidence="6" type="primary">LOC110785128</name>
</gene>
<feature type="compositionally biased region" description="Basic and acidic residues" evidence="4">
    <location>
        <begin position="224"/>
        <end position="235"/>
    </location>
</feature>
<keyword evidence="5" id="KW-1185">Reference proteome</keyword>
<reference evidence="5" key="1">
    <citation type="journal article" date="2021" name="Nat. Commun.">
        <title>Genomic analyses provide insights into spinach domestication and the genetic basis of agronomic traits.</title>
        <authorList>
            <person name="Cai X."/>
            <person name="Sun X."/>
            <person name="Xu C."/>
            <person name="Sun H."/>
            <person name="Wang X."/>
            <person name="Ge C."/>
            <person name="Zhang Z."/>
            <person name="Wang Q."/>
            <person name="Fei Z."/>
            <person name="Jiao C."/>
            <person name="Wang Q."/>
        </authorList>
    </citation>
    <scope>NUCLEOTIDE SEQUENCE [LARGE SCALE GENOMIC DNA]</scope>
    <source>
        <strain evidence="5">cv. Varoflay</strain>
    </source>
</reference>
<feature type="compositionally biased region" description="Basic and acidic residues" evidence="4">
    <location>
        <begin position="242"/>
        <end position="263"/>
    </location>
</feature>
<dbReference type="GeneID" id="110785128"/>
<dbReference type="InterPro" id="IPR008545">
    <property type="entry name" value="Web"/>
</dbReference>
<feature type="region of interest" description="Disordered" evidence="4">
    <location>
        <begin position="213"/>
        <end position="263"/>
    </location>
</feature>
<sequence>MGDEETLVFGDFRGGKLRGEIDTSAPFESVKEAVSKFGGVGYWKPFHNLHKSTHSFLSCDGEEIDVAKVEEQAAELEKELILKEKDTLEVLKELEATKRMVEDLKSKLQKEESEAQLTVIADEKPSVVEEEEDEVEKENNPNLSVQKLPEISSLIPSSTPGFILMELKQAKLNLTKTTGDLAEIRASVESYNKKIERERISLEKTRERLRSNTLKVSSLEDEINEKKSKLEETKEASSGSKDITEELERLSNEAEDFKKKGEAAKSEVMRVMSEIEQTKAKTKTAEIRLVAARKMKEAAKAAEAVALAEIKALEKSENSPLEERITLSLEEYSSLKRKAQDAEESGNVKVLEAVLQVDEANISKMNIMMRVEEAMDEVETSKQALEEALNRVEAANRAKLGVEEALRKWRSEHGERRRSIHNSTKFKNPCPSNRRRDSWVLDVNGVSLVSDSKAPVLKSTLSIGQILSQKLLITEEFESGKNNVKRKISLGQMLGKQNAVISSAWKVDSDCGGPQKQLPAKRKKLGFGRFSVFLPKQSKKKKKPTSAAR</sequence>
<dbReference type="PANTHER" id="PTHR32054:SF4">
    <property type="entry name" value="OS07G0677900 PROTEIN"/>
    <property type="match status" value="1"/>
</dbReference>
<proteinExistence type="inferred from homology"/>
<evidence type="ECO:0000256" key="4">
    <source>
        <dbReference type="SAM" id="MobiDB-lite"/>
    </source>
</evidence>
<evidence type="ECO:0000256" key="2">
    <source>
        <dbReference type="ARBA" id="ARBA00023054"/>
    </source>
</evidence>
<keyword evidence="2 3" id="KW-0175">Coiled coil</keyword>
<organism evidence="5 6">
    <name type="scientific">Spinacia oleracea</name>
    <name type="common">Spinach</name>
    <dbReference type="NCBI Taxonomy" id="3562"/>
    <lineage>
        <taxon>Eukaryota</taxon>
        <taxon>Viridiplantae</taxon>
        <taxon>Streptophyta</taxon>
        <taxon>Embryophyta</taxon>
        <taxon>Tracheophyta</taxon>
        <taxon>Spermatophyta</taxon>
        <taxon>Magnoliopsida</taxon>
        <taxon>eudicotyledons</taxon>
        <taxon>Gunneridae</taxon>
        <taxon>Pentapetalae</taxon>
        <taxon>Caryophyllales</taxon>
        <taxon>Chenopodiaceae</taxon>
        <taxon>Chenopodioideae</taxon>
        <taxon>Anserineae</taxon>
        <taxon>Spinacia</taxon>
    </lineage>
</organism>
<feature type="coiled-coil region" evidence="3">
    <location>
        <begin position="368"/>
        <end position="405"/>
    </location>
</feature>
<dbReference type="GO" id="GO:0005829">
    <property type="term" value="C:cytosol"/>
    <property type="evidence" value="ECO:0000318"/>
    <property type="project" value="GO_Central"/>
</dbReference>
<dbReference type="Pfam" id="PF05701">
    <property type="entry name" value="WEMBL"/>
    <property type="match status" value="2"/>
</dbReference>
<feature type="coiled-coil region" evidence="3">
    <location>
        <begin position="59"/>
        <end position="114"/>
    </location>
</feature>
<dbReference type="GO" id="GO:0009904">
    <property type="term" value="P:chloroplast accumulation movement"/>
    <property type="evidence" value="ECO:0000318"/>
    <property type="project" value="GO_Central"/>
</dbReference>
<protein>
    <submittedName>
        <fullName evidence="6">WEB family protein At2g38370</fullName>
    </submittedName>
</protein>